<reference evidence="2" key="1">
    <citation type="submission" date="2010-04" db="EMBL/GenBank/DDBJ databases">
        <authorList>
            <person name="Reid K.E."/>
            <person name="Liao N."/>
            <person name="Chan S."/>
            <person name="Docking R."/>
            <person name="Taylor G."/>
            <person name="Moore R."/>
            <person name="Mayo M."/>
            <person name="Munro S."/>
            <person name="King J."/>
            <person name="Yanchuk A."/>
            <person name="Holt R."/>
            <person name="Jones S."/>
            <person name="Marra M."/>
            <person name="Ritland C.E."/>
            <person name="Ritland K."/>
            <person name="Bohlmann J."/>
        </authorList>
    </citation>
    <scope>NUCLEOTIDE SEQUENCE</scope>
    <source>
        <tissue evidence="2">Bud</tissue>
    </source>
</reference>
<evidence type="ECO:0000313" key="2">
    <source>
        <dbReference type="EMBL" id="ADE77024.1"/>
    </source>
</evidence>
<accession>D5ABV5</accession>
<feature type="domain" description="Hydrophobic seed protein" evidence="1">
    <location>
        <begin position="59"/>
        <end position="136"/>
    </location>
</feature>
<dbReference type="OMA" id="LRIVHIE"/>
<protein>
    <recommendedName>
        <fullName evidence="1">Hydrophobic seed protein domain-containing protein</fullName>
    </recommendedName>
</protein>
<dbReference type="EMBL" id="BT123722">
    <property type="protein sequence ID" value="ADE77024.1"/>
    <property type="molecule type" value="mRNA"/>
</dbReference>
<dbReference type="PANTHER" id="PTHR31731">
    <property type="match status" value="1"/>
</dbReference>
<dbReference type="InterPro" id="IPR051636">
    <property type="entry name" value="Plant_LTP/defense-related"/>
</dbReference>
<name>D5ABV5_PICSI</name>
<dbReference type="InterPro" id="IPR027923">
    <property type="entry name" value="Hydrophob_seed_dom"/>
</dbReference>
<dbReference type="CDD" id="cd01958">
    <property type="entry name" value="HPS_like"/>
    <property type="match status" value="1"/>
</dbReference>
<proteinExistence type="evidence at transcript level"/>
<sequence length="136" mass="14420">MQNSCDYSLRIVHIESGGISEVKMKIFAIKLMVILALIFPAAKAWTVNIPTPQSSCPLANPLSLNVCVDLLGLVHVVLGNPSTVECCDIINGLGIDATVCLCTAIHLKVLGLNVDIPLALKLLVTCGRELPNGLTC</sequence>
<dbReference type="Gene3D" id="1.10.110.10">
    <property type="entry name" value="Plant lipid-transfer and hydrophobic proteins"/>
    <property type="match status" value="1"/>
</dbReference>
<evidence type="ECO:0000259" key="1">
    <source>
        <dbReference type="Pfam" id="PF14547"/>
    </source>
</evidence>
<dbReference type="AlphaFoldDB" id="D5ABV5"/>
<dbReference type="SUPFAM" id="SSF47699">
    <property type="entry name" value="Bifunctional inhibitor/lipid-transfer protein/seed storage 2S albumin"/>
    <property type="match status" value="1"/>
</dbReference>
<organism evidence="2">
    <name type="scientific">Picea sitchensis</name>
    <name type="common">Sitka spruce</name>
    <name type="synonym">Pinus sitchensis</name>
    <dbReference type="NCBI Taxonomy" id="3332"/>
    <lineage>
        <taxon>Eukaryota</taxon>
        <taxon>Viridiplantae</taxon>
        <taxon>Streptophyta</taxon>
        <taxon>Embryophyta</taxon>
        <taxon>Tracheophyta</taxon>
        <taxon>Spermatophyta</taxon>
        <taxon>Pinopsida</taxon>
        <taxon>Pinidae</taxon>
        <taxon>Conifers I</taxon>
        <taxon>Pinales</taxon>
        <taxon>Pinaceae</taxon>
        <taxon>Picea</taxon>
    </lineage>
</organism>
<dbReference type="Pfam" id="PF14547">
    <property type="entry name" value="Hydrophob_seed"/>
    <property type="match status" value="1"/>
</dbReference>
<dbReference type="InterPro" id="IPR036312">
    <property type="entry name" value="Bifun_inhib/LTP/seed_sf"/>
</dbReference>